<evidence type="ECO:0000256" key="1">
    <source>
        <dbReference type="SAM" id="Phobius"/>
    </source>
</evidence>
<sequence>MELRLYLSLLVGTLLIIYLYFHLVKNWVKESTKINLKNNFAHMLDDLPGVADNAKKILFDMKCTTVIDDCNVHLRDVLNLLEDEMHSFRLSSIEANDLDKLYDTFYYYGKKEQLIEFLLDQMTNAINFKQADKDFLIYSWLVEKLTEEQICEMLARINENTQYHWNNNLNSFVDEFVAYYKETNGIDLRINYLGAIYTNLKILSDEYTLSISDYELIFKFFEDIIESHSETIFDFQRKYKKDIETNFGNSLENFPKLNKLLFE</sequence>
<evidence type="ECO:0000313" key="2">
    <source>
        <dbReference type="EMBL" id="AAK67283.1"/>
    </source>
</evidence>
<organism evidence="2">
    <name type="scientific">Enterococcus faecalis</name>
    <name type="common">Streptococcus faecalis</name>
    <dbReference type="NCBI Taxonomy" id="1351"/>
    <lineage>
        <taxon>Bacteria</taxon>
        <taxon>Bacillati</taxon>
        <taxon>Bacillota</taxon>
        <taxon>Bacilli</taxon>
        <taxon>Lactobacillales</taxon>
        <taxon>Enterococcaceae</taxon>
        <taxon>Enterococcus</taxon>
    </lineage>
</organism>
<proteinExistence type="predicted"/>
<dbReference type="AlphaFoldDB" id="Q83Z90"/>
<name>Q83Z90_ENTFL</name>
<protein>
    <submittedName>
        <fullName evidence="2">Uncharacterized protein</fullName>
    </submittedName>
</protein>
<keyword evidence="1" id="KW-0472">Membrane</keyword>
<keyword evidence="1" id="KW-1133">Transmembrane helix</keyword>
<accession>Q83Z90</accession>
<reference evidence="2" key="1">
    <citation type="submission" date="2001-04" db="EMBL/GenBank/DDBJ databases">
        <title>A pathogenicity island in virulent Enterococcus faecalis.</title>
        <authorList>
            <person name="Shankar N."/>
            <person name="Baghdayan A.S."/>
            <person name="Gilmore M.S."/>
        </authorList>
    </citation>
    <scope>NUCLEOTIDE SEQUENCE</scope>
    <source>
        <strain evidence="2">MMH594</strain>
    </source>
</reference>
<keyword evidence="1" id="KW-0812">Transmembrane</keyword>
<feature type="transmembrane region" description="Helical" evidence="1">
    <location>
        <begin position="6"/>
        <end position="24"/>
    </location>
</feature>
<dbReference type="EMBL" id="AY032999">
    <property type="protein sequence ID" value="AAK67283.1"/>
    <property type="molecule type" value="Genomic_DNA"/>
</dbReference>